<dbReference type="InterPro" id="IPR006143">
    <property type="entry name" value="RND_pump_MFP"/>
</dbReference>
<reference evidence="4" key="1">
    <citation type="submission" date="2016-10" db="EMBL/GenBank/DDBJ databases">
        <authorList>
            <person name="Varghese N."/>
            <person name="Submissions S."/>
        </authorList>
    </citation>
    <scope>NUCLEOTIDE SEQUENCE [LARGE SCALE GENOMIC DNA]</scope>
    <source>
        <strain evidence="4">930I</strain>
    </source>
</reference>
<dbReference type="SUPFAM" id="SSF111369">
    <property type="entry name" value="HlyD-like secretion proteins"/>
    <property type="match status" value="1"/>
</dbReference>
<evidence type="ECO:0000256" key="1">
    <source>
        <dbReference type="ARBA" id="ARBA00009477"/>
    </source>
</evidence>
<dbReference type="RefSeq" id="WP_092620106.1">
    <property type="nucleotide sequence ID" value="NZ_FNCV01000007.1"/>
</dbReference>
<dbReference type="GO" id="GO:0015562">
    <property type="term" value="F:efflux transmembrane transporter activity"/>
    <property type="evidence" value="ECO:0007669"/>
    <property type="project" value="TreeGrafter"/>
</dbReference>
<dbReference type="Gene3D" id="2.40.30.170">
    <property type="match status" value="1"/>
</dbReference>
<dbReference type="Proteomes" id="UP000217076">
    <property type="component" value="Unassembled WGS sequence"/>
</dbReference>
<dbReference type="STRING" id="83401.SAMN05421742_107134"/>
<dbReference type="EMBL" id="FNCV01000007">
    <property type="protein sequence ID" value="SDH50595.1"/>
    <property type="molecule type" value="Genomic_DNA"/>
</dbReference>
<proteinExistence type="inferred from homology"/>
<protein>
    <submittedName>
        <fullName evidence="3">RND family efflux transporter, MFP subunit</fullName>
    </submittedName>
</protein>
<keyword evidence="4" id="KW-1185">Reference proteome</keyword>
<gene>
    <name evidence="3" type="ORF">SAMN05421742_107134</name>
</gene>
<comment type="similarity">
    <text evidence="1">Belongs to the membrane fusion protein (MFP) (TC 8.A.1) family.</text>
</comment>
<organism evidence="3 4">
    <name type="scientific">Roseospirillum parvum</name>
    <dbReference type="NCBI Taxonomy" id="83401"/>
    <lineage>
        <taxon>Bacteria</taxon>
        <taxon>Pseudomonadati</taxon>
        <taxon>Pseudomonadota</taxon>
        <taxon>Alphaproteobacteria</taxon>
        <taxon>Rhodospirillales</taxon>
        <taxon>Rhodospirillaceae</taxon>
        <taxon>Roseospirillum</taxon>
    </lineage>
</organism>
<feature type="coiled-coil region" evidence="2">
    <location>
        <begin position="135"/>
        <end position="189"/>
    </location>
</feature>
<dbReference type="NCBIfam" id="TIGR01730">
    <property type="entry name" value="RND_mfp"/>
    <property type="match status" value="1"/>
</dbReference>
<dbReference type="GO" id="GO:1990281">
    <property type="term" value="C:efflux pump complex"/>
    <property type="evidence" value="ECO:0007669"/>
    <property type="project" value="TreeGrafter"/>
</dbReference>
<dbReference type="PANTHER" id="PTHR30469:SF12">
    <property type="entry name" value="MULTIDRUG RESISTANCE PROTEIN MDTA"/>
    <property type="match status" value="1"/>
</dbReference>
<keyword evidence="2" id="KW-0175">Coiled coil</keyword>
<evidence type="ECO:0000256" key="2">
    <source>
        <dbReference type="SAM" id="Coils"/>
    </source>
</evidence>
<dbReference type="Gene3D" id="1.10.287.470">
    <property type="entry name" value="Helix hairpin bin"/>
    <property type="match status" value="1"/>
</dbReference>
<dbReference type="Gene3D" id="2.40.420.20">
    <property type="match status" value="1"/>
</dbReference>
<name>A0A1G8CYM5_9PROT</name>
<accession>A0A1G8CYM5</accession>
<evidence type="ECO:0000313" key="4">
    <source>
        <dbReference type="Proteomes" id="UP000217076"/>
    </source>
</evidence>
<dbReference type="AlphaFoldDB" id="A0A1G8CYM5"/>
<dbReference type="OrthoDB" id="9806939at2"/>
<dbReference type="Gene3D" id="2.40.50.100">
    <property type="match status" value="1"/>
</dbReference>
<sequence>MSAVGSLWRAHWKKLLILPPLLGAVALLALLIQGREPPQRNELGEEARHVRTIEVPRLTVIPRAVGFGPVKPGRAWDAVAEVSGRVVEVHPDLKRGAILPAGAELVRLDATEYELAVSQFDAQLAELADRESNTRASLAIERRNAELAAADLQRKKELLSRGSASRQSVDAAEQAQLASQQAVQSLKNELTLIPAQRRLLQAQRDNAALDLARTTIRAPFDIRLAEVNVETSQYAQKGELLAIGDGLEVAEVEAQVPLDRMFTLIAPDRRPLPEVGQLGAALPELLGVSPTVHLRLGQHDLAWRARLARIADTVDPQTRTIGVIVAVDDPYRSAIPGVRPPLTKGMFVEVELAGRPRPDRVAVPRAALHEGHVYLIDRDDRLEKRPVSVAFQQGGLAVLDEGLEGGETLIVTDLVPAVAGMLLIGEADPEALAALKAEAGGKAVDPKAWAPAAGGTTSR</sequence>
<evidence type="ECO:0000313" key="3">
    <source>
        <dbReference type="EMBL" id="SDH50595.1"/>
    </source>
</evidence>
<dbReference type="PANTHER" id="PTHR30469">
    <property type="entry name" value="MULTIDRUG RESISTANCE PROTEIN MDTA"/>
    <property type="match status" value="1"/>
</dbReference>